<proteinExistence type="predicted"/>
<gene>
    <name evidence="2" type="ORF">ANN_14651</name>
</gene>
<reference evidence="2 3" key="1">
    <citation type="journal article" date="2022" name="Allergy">
        <title>Genome assembly and annotation of Periplaneta americana reveal a comprehensive cockroach allergen profile.</title>
        <authorList>
            <person name="Wang L."/>
            <person name="Xiong Q."/>
            <person name="Saelim N."/>
            <person name="Wang L."/>
            <person name="Nong W."/>
            <person name="Wan A.T."/>
            <person name="Shi M."/>
            <person name="Liu X."/>
            <person name="Cao Q."/>
            <person name="Hui J.H.L."/>
            <person name="Sookrung N."/>
            <person name="Leung T.F."/>
            <person name="Tungtrongchitr A."/>
            <person name="Tsui S.K.W."/>
        </authorList>
    </citation>
    <scope>NUCLEOTIDE SEQUENCE [LARGE SCALE GENOMIC DNA]</scope>
    <source>
        <strain evidence="2">PWHHKU_190912</strain>
    </source>
</reference>
<dbReference type="EMBL" id="JAJSOF020000019">
    <property type="protein sequence ID" value="KAJ4438704.1"/>
    <property type="molecule type" value="Genomic_DNA"/>
</dbReference>
<evidence type="ECO:0000313" key="3">
    <source>
        <dbReference type="Proteomes" id="UP001148838"/>
    </source>
</evidence>
<keyword evidence="3" id="KW-1185">Reference proteome</keyword>
<organism evidence="2 3">
    <name type="scientific">Periplaneta americana</name>
    <name type="common">American cockroach</name>
    <name type="synonym">Blatta americana</name>
    <dbReference type="NCBI Taxonomy" id="6978"/>
    <lineage>
        <taxon>Eukaryota</taxon>
        <taxon>Metazoa</taxon>
        <taxon>Ecdysozoa</taxon>
        <taxon>Arthropoda</taxon>
        <taxon>Hexapoda</taxon>
        <taxon>Insecta</taxon>
        <taxon>Pterygota</taxon>
        <taxon>Neoptera</taxon>
        <taxon>Polyneoptera</taxon>
        <taxon>Dictyoptera</taxon>
        <taxon>Blattodea</taxon>
        <taxon>Blattoidea</taxon>
        <taxon>Blattidae</taxon>
        <taxon>Blattinae</taxon>
        <taxon>Periplaneta</taxon>
    </lineage>
</organism>
<evidence type="ECO:0000313" key="2">
    <source>
        <dbReference type="EMBL" id="KAJ4438704.1"/>
    </source>
</evidence>
<dbReference type="Proteomes" id="UP001148838">
    <property type="component" value="Unassembled WGS sequence"/>
</dbReference>
<sequence length="118" mass="13051">MAGLCKGSIEPAGSLKLKMLKRLVVLCLAVSIATCRHSSSSSSSNISHQWKTRTAAADSELIIDNSDKGYTSYTKLHPGCFTANEELYPGLLERILGSLERRSDRRIQVHGQYFEHVL</sequence>
<accession>A0ABQ8SWU4</accession>
<comment type="caution">
    <text evidence="2">The sequence shown here is derived from an EMBL/GenBank/DDBJ whole genome shotgun (WGS) entry which is preliminary data.</text>
</comment>
<feature type="chain" id="PRO_5046261177" evidence="1">
    <location>
        <begin position="36"/>
        <end position="118"/>
    </location>
</feature>
<name>A0ABQ8SWU4_PERAM</name>
<protein>
    <submittedName>
        <fullName evidence="2">Uncharacterized protein</fullName>
    </submittedName>
</protein>
<feature type="signal peptide" evidence="1">
    <location>
        <begin position="1"/>
        <end position="35"/>
    </location>
</feature>
<keyword evidence="1" id="KW-0732">Signal</keyword>
<evidence type="ECO:0000256" key="1">
    <source>
        <dbReference type="SAM" id="SignalP"/>
    </source>
</evidence>